<dbReference type="Gene3D" id="1.20.1250.20">
    <property type="entry name" value="MFS general substrate transporter like domains"/>
    <property type="match status" value="1"/>
</dbReference>
<keyword evidence="4 7" id="KW-1133">Transmembrane helix</keyword>
<dbReference type="GO" id="GO:0022857">
    <property type="term" value="F:transmembrane transporter activity"/>
    <property type="evidence" value="ECO:0007669"/>
    <property type="project" value="InterPro"/>
</dbReference>
<evidence type="ECO:0000259" key="8">
    <source>
        <dbReference type="PROSITE" id="PS50850"/>
    </source>
</evidence>
<feature type="transmembrane region" description="Helical" evidence="7">
    <location>
        <begin position="335"/>
        <end position="354"/>
    </location>
</feature>
<dbReference type="SUPFAM" id="SSF103473">
    <property type="entry name" value="MFS general substrate transporter"/>
    <property type="match status" value="1"/>
</dbReference>
<protein>
    <recommendedName>
        <fullName evidence="8">Major facilitator superfamily (MFS) profile domain-containing protein</fullName>
    </recommendedName>
</protein>
<dbReference type="FunFam" id="1.20.1250.20:FF:000064">
    <property type="entry name" value="MFS allantoate transporter"/>
    <property type="match status" value="1"/>
</dbReference>
<evidence type="ECO:0000256" key="3">
    <source>
        <dbReference type="ARBA" id="ARBA00022692"/>
    </source>
</evidence>
<dbReference type="InterPro" id="IPR011701">
    <property type="entry name" value="MFS"/>
</dbReference>
<dbReference type="InterPro" id="IPR036259">
    <property type="entry name" value="MFS_trans_sf"/>
</dbReference>
<name>A0AAD6CKM4_9EURO</name>
<dbReference type="InterPro" id="IPR020846">
    <property type="entry name" value="MFS_dom"/>
</dbReference>
<comment type="subcellular location">
    <subcellularLocation>
        <location evidence="1">Membrane</location>
        <topology evidence="1">Multi-pass membrane protein</topology>
    </subcellularLocation>
</comment>
<evidence type="ECO:0000256" key="1">
    <source>
        <dbReference type="ARBA" id="ARBA00004141"/>
    </source>
</evidence>
<dbReference type="PANTHER" id="PTHR43791:SF103">
    <property type="entry name" value="MAJOR FACILITATOR SUPERFAMILY (MFS) PROFILE DOMAIN-CONTAINING PROTEIN-RELATED"/>
    <property type="match status" value="1"/>
</dbReference>
<organism evidence="9 10">
    <name type="scientific">Penicillium frequentans</name>
    <dbReference type="NCBI Taxonomy" id="3151616"/>
    <lineage>
        <taxon>Eukaryota</taxon>
        <taxon>Fungi</taxon>
        <taxon>Dikarya</taxon>
        <taxon>Ascomycota</taxon>
        <taxon>Pezizomycotina</taxon>
        <taxon>Eurotiomycetes</taxon>
        <taxon>Eurotiomycetidae</taxon>
        <taxon>Eurotiales</taxon>
        <taxon>Aspergillaceae</taxon>
        <taxon>Penicillium</taxon>
    </lineage>
</organism>
<dbReference type="AlphaFoldDB" id="A0AAD6CKM4"/>
<dbReference type="Pfam" id="PF07690">
    <property type="entry name" value="MFS_1"/>
    <property type="match status" value="1"/>
</dbReference>
<evidence type="ECO:0000256" key="4">
    <source>
        <dbReference type="ARBA" id="ARBA00022989"/>
    </source>
</evidence>
<feature type="transmembrane region" description="Helical" evidence="7">
    <location>
        <begin position="396"/>
        <end position="417"/>
    </location>
</feature>
<sequence>MDIESKETDLKAPCVNVDEDTGTIESVQIEMRRVLRKIDTRFLPLLAFCYFLQFLDKTSLGYTALLGIRADTGMVGDEYSWINSIFYFGYFLWSFPTSWLIVRVSLGKYLSFVVFVWGAVLACHAACHNYAGFMVARFILGIMESSVAPGFSFLTGKFYKREEQPLRHGIWYLGNSFAGLFGGVLAFGIGHIQARLYSWQYLFIILGSATSACGIALFWLLPDGPDSAWFLSPMERVTAVERTQDVHQKSGSKEFQMYQVWEALKDPQSWLLSLNMLGCMLVNSGLSAFTGIIIAGFGYSGLQALLYQMPASAVQIGLVIITSLCGSYIPNCRCIMLAILSLISIVGVLLVYLLDDNHIQAKLFGTSIMGAFASGLPISMSMVSSNVSGSAKKTTVSAMLFLSYCIGNIISPQVFLAREEPKYPVSKAIISADGFIC</sequence>
<dbReference type="GO" id="GO:0016020">
    <property type="term" value="C:membrane"/>
    <property type="evidence" value="ECO:0007669"/>
    <property type="project" value="UniProtKB-SubCell"/>
</dbReference>
<keyword evidence="2" id="KW-0813">Transport</keyword>
<accession>A0AAD6CKM4</accession>
<keyword evidence="3 7" id="KW-0812">Transmembrane</keyword>
<keyword evidence="5 7" id="KW-0472">Membrane</keyword>
<dbReference type="Proteomes" id="UP001220324">
    <property type="component" value="Unassembled WGS sequence"/>
</dbReference>
<dbReference type="PANTHER" id="PTHR43791">
    <property type="entry name" value="PERMEASE-RELATED"/>
    <property type="match status" value="1"/>
</dbReference>
<feature type="transmembrane region" description="Helical" evidence="7">
    <location>
        <begin position="274"/>
        <end position="299"/>
    </location>
</feature>
<comment type="similarity">
    <text evidence="6">Belongs to the major facilitator superfamily. Allantoate permease family.</text>
</comment>
<evidence type="ECO:0000256" key="5">
    <source>
        <dbReference type="ARBA" id="ARBA00023136"/>
    </source>
</evidence>
<gene>
    <name evidence="9" type="ORF">N7494_011948</name>
</gene>
<feature type="domain" description="Major facilitator superfamily (MFS) profile" evidence="8">
    <location>
        <begin position="42"/>
        <end position="437"/>
    </location>
</feature>
<dbReference type="EMBL" id="JAQIZZ010000008">
    <property type="protein sequence ID" value="KAJ5525298.1"/>
    <property type="molecule type" value="Genomic_DNA"/>
</dbReference>
<proteinExistence type="inferred from homology"/>
<keyword evidence="10" id="KW-1185">Reference proteome</keyword>
<feature type="transmembrane region" description="Helical" evidence="7">
    <location>
        <begin position="109"/>
        <end position="131"/>
    </location>
</feature>
<evidence type="ECO:0000256" key="6">
    <source>
        <dbReference type="ARBA" id="ARBA00037968"/>
    </source>
</evidence>
<evidence type="ECO:0000256" key="2">
    <source>
        <dbReference type="ARBA" id="ARBA00022448"/>
    </source>
</evidence>
<evidence type="ECO:0000256" key="7">
    <source>
        <dbReference type="SAM" id="Phobius"/>
    </source>
</evidence>
<reference evidence="9 10" key="1">
    <citation type="journal article" date="2023" name="IMA Fungus">
        <title>Comparative genomic study of the Penicillium genus elucidates a diverse pangenome and 15 lateral gene transfer events.</title>
        <authorList>
            <person name="Petersen C."/>
            <person name="Sorensen T."/>
            <person name="Nielsen M.R."/>
            <person name="Sondergaard T.E."/>
            <person name="Sorensen J.L."/>
            <person name="Fitzpatrick D.A."/>
            <person name="Frisvad J.C."/>
            <person name="Nielsen K.L."/>
        </authorList>
    </citation>
    <scope>NUCLEOTIDE SEQUENCE [LARGE SCALE GENOMIC DNA]</scope>
    <source>
        <strain evidence="9 10">IBT 35679</strain>
    </source>
</reference>
<feature type="transmembrane region" description="Helical" evidence="7">
    <location>
        <begin position="201"/>
        <end position="221"/>
    </location>
</feature>
<comment type="caution">
    <text evidence="9">The sequence shown here is derived from an EMBL/GenBank/DDBJ whole genome shotgun (WGS) entry which is preliminary data.</text>
</comment>
<dbReference type="PROSITE" id="PS50850">
    <property type="entry name" value="MFS"/>
    <property type="match status" value="1"/>
</dbReference>
<feature type="transmembrane region" description="Helical" evidence="7">
    <location>
        <begin position="169"/>
        <end position="189"/>
    </location>
</feature>
<evidence type="ECO:0000313" key="10">
    <source>
        <dbReference type="Proteomes" id="UP001220324"/>
    </source>
</evidence>
<feature type="transmembrane region" description="Helical" evidence="7">
    <location>
        <begin position="311"/>
        <end position="329"/>
    </location>
</feature>
<evidence type="ECO:0000313" key="9">
    <source>
        <dbReference type="EMBL" id="KAJ5525298.1"/>
    </source>
</evidence>
<feature type="transmembrane region" description="Helical" evidence="7">
    <location>
        <begin position="42"/>
        <end position="65"/>
    </location>
</feature>
<feature type="transmembrane region" description="Helical" evidence="7">
    <location>
        <begin position="363"/>
        <end position="384"/>
    </location>
</feature>